<sequence length="175" mass="19767">MGAEIGSLDGVKSYYNDGVQSPEESAAGDRNYSKDGSNYEYGLKWQCVEFVRRYYYDRLGVRFAPRSGDAKDYFDNNTPNGGVNSQRRLRQFKIGSTEKPQYQDLIIFGRNPFSSVGHVAIVSSSSDENFTIAQQNVGVKFTDTIGLVHKLVDGKKIYKISQSHRSLNIMGWLRK</sequence>
<dbReference type="InterPro" id="IPR007921">
    <property type="entry name" value="CHAP_dom"/>
</dbReference>
<dbReference type="Proteomes" id="UP000644548">
    <property type="component" value="Unassembled WGS sequence"/>
</dbReference>
<protein>
    <recommendedName>
        <fullName evidence="1">Peptidase C51 domain-containing protein</fullName>
    </recommendedName>
</protein>
<dbReference type="EMBL" id="BMQN01000004">
    <property type="protein sequence ID" value="GGR94441.1"/>
    <property type="molecule type" value="Genomic_DNA"/>
</dbReference>
<proteinExistence type="predicted"/>
<accession>A0ABQ2S423</accession>
<name>A0ABQ2S423_9DEIO</name>
<dbReference type="SUPFAM" id="SSF54001">
    <property type="entry name" value="Cysteine proteinases"/>
    <property type="match status" value="1"/>
</dbReference>
<dbReference type="Pfam" id="PF05257">
    <property type="entry name" value="CHAP"/>
    <property type="match status" value="1"/>
</dbReference>
<dbReference type="PANTHER" id="PTHR30094">
    <property type="entry name" value="BIFUNCTIONAL GLUTATHIONYLSPERMIDINE SYNTHETASE/AMIDASE-RELATED"/>
    <property type="match status" value="1"/>
</dbReference>
<keyword evidence="3" id="KW-1185">Reference proteome</keyword>
<gene>
    <name evidence="2" type="ORF">GCM10008960_21720</name>
</gene>
<dbReference type="PANTHER" id="PTHR30094:SF0">
    <property type="entry name" value="BIFUNCTIONAL GLUTATHIONYLSPERMIDINE SYNTHETASE_AMIDASE-RELATED"/>
    <property type="match status" value="1"/>
</dbReference>
<reference evidence="3" key="1">
    <citation type="journal article" date="2019" name="Int. J. Syst. Evol. Microbiol.">
        <title>The Global Catalogue of Microorganisms (GCM) 10K type strain sequencing project: providing services to taxonomists for standard genome sequencing and annotation.</title>
        <authorList>
            <consortium name="The Broad Institute Genomics Platform"/>
            <consortium name="The Broad Institute Genome Sequencing Center for Infectious Disease"/>
            <person name="Wu L."/>
            <person name="Ma J."/>
        </authorList>
    </citation>
    <scope>NUCLEOTIDE SEQUENCE [LARGE SCALE GENOMIC DNA]</scope>
    <source>
        <strain evidence="3">JCM 31405</strain>
    </source>
</reference>
<organism evidence="2 3">
    <name type="scientific">Deinococcus sedimenti</name>
    <dbReference type="NCBI Taxonomy" id="1867090"/>
    <lineage>
        <taxon>Bacteria</taxon>
        <taxon>Thermotogati</taxon>
        <taxon>Deinococcota</taxon>
        <taxon>Deinococci</taxon>
        <taxon>Deinococcales</taxon>
        <taxon>Deinococcaceae</taxon>
        <taxon>Deinococcus</taxon>
    </lineage>
</organism>
<evidence type="ECO:0000313" key="2">
    <source>
        <dbReference type="EMBL" id="GGR94441.1"/>
    </source>
</evidence>
<dbReference type="InterPro" id="IPR051705">
    <property type="entry name" value="Gsp_Synthetase/Amidase"/>
</dbReference>
<dbReference type="Gene3D" id="3.90.1720.10">
    <property type="entry name" value="endopeptidase domain like (from Nostoc punctiforme)"/>
    <property type="match status" value="1"/>
</dbReference>
<dbReference type="InterPro" id="IPR038765">
    <property type="entry name" value="Papain-like_cys_pep_sf"/>
</dbReference>
<evidence type="ECO:0000313" key="3">
    <source>
        <dbReference type="Proteomes" id="UP000644548"/>
    </source>
</evidence>
<feature type="domain" description="Peptidase C51" evidence="1">
    <location>
        <begin position="22"/>
        <end position="174"/>
    </location>
</feature>
<dbReference type="PROSITE" id="PS50911">
    <property type="entry name" value="CHAP"/>
    <property type="match status" value="1"/>
</dbReference>
<evidence type="ECO:0000259" key="1">
    <source>
        <dbReference type="PROSITE" id="PS50911"/>
    </source>
</evidence>
<comment type="caution">
    <text evidence="2">The sequence shown here is derived from an EMBL/GenBank/DDBJ whole genome shotgun (WGS) entry which is preliminary data.</text>
</comment>